<sequence length="111" mass="12491">MPHSFSSSPTNYTKTLISIWVMLKDNQISARMRVLVVALILMTVSSCLATNRRILLDVSDQQAVRYSRVLIEDENNVKVEYSPNDENDHHNCPRPDFNHDNCNGTGSGRAG</sequence>
<keyword evidence="2" id="KW-1185">Reference proteome</keyword>
<dbReference type="Proteomes" id="UP001164250">
    <property type="component" value="Chromosome 11"/>
</dbReference>
<accession>A0ACC1AE78</accession>
<dbReference type="EMBL" id="CM047907">
    <property type="protein sequence ID" value="KAJ0084592.1"/>
    <property type="molecule type" value="Genomic_DNA"/>
</dbReference>
<gene>
    <name evidence="1" type="ORF">Patl1_30646</name>
</gene>
<protein>
    <submittedName>
        <fullName evidence="1">Uncharacterized protein</fullName>
    </submittedName>
</protein>
<organism evidence="1 2">
    <name type="scientific">Pistacia atlantica</name>
    <dbReference type="NCBI Taxonomy" id="434234"/>
    <lineage>
        <taxon>Eukaryota</taxon>
        <taxon>Viridiplantae</taxon>
        <taxon>Streptophyta</taxon>
        <taxon>Embryophyta</taxon>
        <taxon>Tracheophyta</taxon>
        <taxon>Spermatophyta</taxon>
        <taxon>Magnoliopsida</taxon>
        <taxon>eudicotyledons</taxon>
        <taxon>Gunneridae</taxon>
        <taxon>Pentapetalae</taxon>
        <taxon>rosids</taxon>
        <taxon>malvids</taxon>
        <taxon>Sapindales</taxon>
        <taxon>Anacardiaceae</taxon>
        <taxon>Pistacia</taxon>
    </lineage>
</organism>
<comment type="caution">
    <text evidence="1">The sequence shown here is derived from an EMBL/GenBank/DDBJ whole genome shotgun (WGS) entry which is preliminary data.</text>
</comment>
<evidence type="ECO:0000313" key="2">
    <source>
        <dbReference type="Proteomes" id="UP001164250"/>
    </source>
</evidence>
<name>A0ACC1AE78_9ROSI</name>
<evidence type="ECO:0000313" key="1">
    <source>
        <dbReference type="EMBL" id="KAJ0084592.1"/>
    </source>
</evidence>
<proteinExistence type="predicted"/>
<reference evidence="2" key="1">
    <citation type="journal article" date="2023" name="G3 (Bethesda)">
        <title>Genome assembly and association tests identify interacting loci associated with vigor, precocity, and sex in interspecific pistachio rootstocks.</title>
        <authorList>
            <person name="Palmer W."/>
            <person name="Jacygrad E."/>
            <person name="Sagayaradj S."/>
            <person name="Cavanaugh K."/>
            <person name="Han R."/>
            <person name="Bertier L."/>
            <person name="Beede B."/>
            <person name="Kafkas S."/>
            <person name="Golino D."/>
            <person name="Preece J."/>
            <person name="Michelmore R."/>
        </authorList>
    </citation>
    <scope>NUCLEOTIDE SEQUENCE [LARGE SCALE GENOMIC DNA]</scope>
</reference>